<keyword evidence="9" id="KW-1185">Reference proteome</keyword>
<comment type="catalytic activity">
    <reaction evidence="5">
        <text>GDP-beta-L-fucose + NADP(+) = GDP-4-dehydro-alpha-D-rhamnose + NADPH + H(+)</text>
        <dbReference type="Rhea" id="RHEA:18885"/>
        <dbReference type="ChEBI" id="CHEBI:15378"/>
        <dbReference type="ChEBI" id="CHEBI:57273"/>
        <dbReference type="ChEBI" id="CHEBI:57783"/>
        <dbReference type="ChEBI" id="CHEBI:57964"/>
        <dbReference type="ChEBI" id="CHEBI:58349"/>
        <dbReference type="EC" id="1.1.1.271"/>
    </reaction>
</comment>
<feature type="binding site" evidence="5">
    <location>
        <position position="235"/>
    </location>
    <ligand>
        <name>substrate</name>
    </ligand>
</feature>
<dbReference type="EMBL" id="QJJK01000015">
    <property type="protein sequence ID" value="PXW52899.1"/>
    <property type="molecule type" value="Genomic_DNA"/>
</dbReference>
<feature type="binding site" evidence="5">
    <location>
        <position position="302"/>
    </location>
    <ligand>
        <name>substrate</name>
    </ligand>
</feature>
<evidence type="ECO:0000313" key="8">
    <source>
        <dbReference type="EMBL" id="PXW52899.1"/>
    </source>
</evidence>
<feature type="binding site" evidence="5">
    <location>
        <position position="173"/>
    </location>
    <ligand>
        <name>NADP(+)</name>
        <dbReference type="ChEBI" id="CHEBI:58349"/>
    </ligand>
</feature>
<reference evidence="8 9" key="1">
    <citation type="submission" date="2018-05" db="EMBL/GenBank/DDBJ databases">
        <title>Genomic Encyclopedia of Type Strains, Phase IV (KMG-IV): sequencing the most valuable type-strain genomes for metagenomic binning, comparative biology and taxonomic classification.</title>
        <authorList>
            <person name="Goeker M."/>
        </authorList>
    </citation>
    <scope>NUCLEOTIDE SEQUENCE [LARGE SCALE GENOMIC DNA]</scope>
    <source>
        <strain evidence="8 9">DSM 6462</strain>
    </source>
</reference>
<feature type="region of interest" description="Disordered" evidence="6">
    <location>
        <begin position="1"/>
        <end position="26"/>
    </location>
</feature>
<feature type="binding site" evidence="5">
    <location>
        <begin position="196"/>
        <end position="199"/>
    </location>
    <ligand>
        <name>NADP(+)</name>
        <dbReference type="ChEBI" id="CHEBI:58349"/>
    </ligand>
</feature>
<dbReference type="GO" id="GO:0042351">
    <property type="term" value="P:'de novo' GDP-L-fucose biosynthetic process"/>
    <property type="evidence" value="ECO:0007669"/>
    <property type="project" value="UniProtKB-UniRule"/>
</dbReference>
<protein>
    <recommendedName>
        <fullName evidence="5">GDP-L-fucose synthase</fullName>
        <ecNumber evidence="5">1.1.1.271</ecNumber>
    </recommendedName>
    <alternativeName>
        <fullName evidence="5">GDP-4-keto-6-deoxy-D-mannose-3,5-epimerase-4-reductase</fullName>
    </alternativeName>
</protein>
<evidence type="ECO:0000259" key="7">
    <source>
        <dbReference type="Pfam" id="PF01370"/>
    </source>
</evidence>
<dbReference type="SUPFAM" id="SSF51735">
    <property type="entry name" value="NAD(P)-binding Rossmann-fold domains"/>
    <property type="match status" value="1"/>
</dbReference>
<feature type="binding site" evidence="5">
    <location>
        <position position="212"/>
    </location>
    <ligand>
        <name>NADP(+)</name>
        <dbReference type="ChEBI" id="CHEBI:58349"/>
    </ligand>
</feature>
<evidence type="ECO:0000256" key="2">
    <source>
        <dbReference type="ARBA" id="ARBA00022857"/>
    </source>
</evidence>
<dbReference type="Pfam" id="PF01370">
    <property type="entry name" value="Epimerase"/>
    <property type="match status" value="1"/>
</dbReference>
<gene>
    <name evidence="5" type="primary">fcl</name>
    <name evidence="8" type="ORF">C7450_11598</name>
</gene>
<evidence type="ECO:0000256" key="4">
    <source>
        <dbReference type="ARBA" id="ARBA00023235"/>
    </source>
</evidence>
<keyword evidence="3 5" id="KW-0560">Oxidoreductase</keyword>
<sequence length="360" mass="38750">MTAAAADGFPTRETQGDLGNPKSDLANPKGDLRALAGRRIFVAGHRGMVGSALMRRLAREDCTILTADRTELDLTRQADVETWMLGARPDIVLVAAARVGGIVANATFPAEFLYDNLMIGANIISAARRAGVAKLLYLGSSCIYPKLAAQPIDESALLTGALEPTNEAYAIAKIAGLKLAEAYAREHGCRFITAMPTNLYGPNDNFDLTRSHVIPALMRKIHEAEEAGRSVVEIWGSGAPRREFLHVDDLADACIFLLKAYEAPEPINVGSGVEVTIRQLAETIAEVIGYEGSFAFDASKPDGAPRKLLDTTRLRRLGWTPRIGLRAGLADAYSHWRAGADSLAFSLPSQSAGREHATLR</sequence>
<comment type="caution">
    <text evidence="8">The sequence shown here is derived from an EMBL/GenBank/DDBJ whole genome shotgun (WGS) entry which is preliminary data.</text>
</comment>
<dbReference type="InterPro" id="IPR028614">
    <property type="entry name" value="GDP_fucose/colitose_synth"/>
</dbReference>
<keyword evidence="5" id="KW-0511">Multifunctional enzyme</keyword>
<comment type="pathway">
    <text evidence="5">Nucleotide-sugar biosynthesis; GDP-L-fucose biosynthesis via de novo pathway; GDP-L-fucose from GDP-alpha-D-mannose: step 2/2.</text>
</comment>
<dbReference type="OrthoDB" id="9811425at2"/>
<dbReference type="CDD" id="cd05239">
    <property type="entry name" value="GDP_FS_SDR_e"/>
    <property type="match status" value="1"/>
</dbReference>
<feature type="binding site" evidence="5">
    <location>
        <begin position="138"/>
        <end position="141"/>
    </location>
    <ligand>
        <name>NADP(+)</name>
        <dbReference type="ChEBI" id="CHEBI:58349"/>
    </ligand>
</feature>
<keyword evidence="2 5" id="KW-0521">NADP</keyword>
<feature type="site" description="Important for catalytic activity" evidence="5">
    <location>
        <position position="140"/>
    </location>
</feature>
<feature type="active site" description="Proton donor/acceptor" evidence="5">
    <location>
        <position position="169"/>
    </location>
</feature>
<dbReference type="GO" id="GO:0070401">
    <property type="term" value="F:NADP+ binding"/>
    <property type="evidence" value="ECO:0007669"/>
    <property type="project" value="UniProtKB-UniRule"/>
</dbReference>
<dbReference type="GO" id="GO:0016853">
    <property type="term" value="F:isomerase activity"/>
    <property type="evidence" value="ECO:0007669"/>
    <property type="project" value="UniProtKB-KW"/>
</dbReference>
<feature type="domain" description="NAD-dependent epimerase/dehydratase" evidence="7">
    <location>
        <begin position="40"/>
        <end position="270"/>
    </location>
</feature>
<evidence type="ECO:0000256" key="6">
    <source>
        <dbReference type="SAM" id="MobiDB-lite"/>
    </source>
</evidence>
<feature type="binding site" evidence="5">
    <location>
        <position position="220"/>
    </location>
    <ligand>
        <name>substrate</name>
    </ligand>
</feature>
<evidence type="ECO:0000256" key="3">
    <source>
        <dbReference type="ARBA" id="ARBA00023002"/>
    </source>
</evidence>
<name>A0A2V3U5Y3_9HYPH</name>
<evidence type="ECO:0000256" key="5">
    <source>
        <dbReference type="HAMAP-Rule" id="MF_00956"/>
    </source>
</evidence>
<dbReference type="UniPathway" id="UPA00128">
    <property type="reaction ID" value="UER00191"/>
</dbReference>
<feature type="binding site" evidence="5">
    <location>
        <begin position="44"/>
        <end position="50"/>
    </location>
    <ligand>
        <name>NADP(+)</name>
        <dbReference type="ChEBI" id="CHEBI:58349"/>
    </ligand>
</feature>
<keyword evidence="4 5" id="KW-0413">Isomerase</keyword>
<dbReference type="PANTHER" id="PTHR43238:SF1">
    <property type="entry name" value="GDP-L-FUCOSE SYNTHASE"/>
    <property type="match status" value="1"/>
</dbReference>
<dbReference type="EC" id="1.1.1.271" evidence="5"/>
<evidence type="ECO:0000256" key="1">
    <source>
        <dbReference type="ARBA" id="ARBA00005959"/>
    </source>
</evidence>
<dbReference type="GO" id="GO:0050577">
    <property type="term" value="F:GDP-L-fucose synthase activity"/>
    <property type="evidence" value="ECO:0007669"/>
    <property type="project" value="UniProtKB-UniRule"/>
</dbReference>
<comment type="similarity">
    <text evidence="1 5">Belongs to the NAD(P)-dependent epimerase/dehydratase family. Fucose synthase subfamily.</text>
</comment>
<comment type="function">
    <text evidence="5">Catalyzes the two-step NADP-dependent conversion of GDP-4-dehydro-6-deoxy-D-mannose to GDP-fucose, involving an epimerase and a reductase reaction.</text>
</comment>
<dbReference type="RefSeq" id="WP_110377883.1">
    <property type="nucleotide sequence ID" value="NZ_JAHBRY010000001.1"/>
</dbReference>
<dbReference type="Gene3D" id="3.90.25.10">
    <property type="entry name" value="UDP-galactose 4-epimerase, domain 1"/>
    <property type="match status" value="1"/>
</dbReference>
<dbReference type="InterPro" id="IPR001509">
    <property type="entry name" value="Epimerase_deHydtase"/>
</dbReference>
<feature type="site" description="Important for catalytic activity" evidence="5">
    <location>
        <position position="142"/>
    </location>
</feature>
<evidence type="ECO:0000313" key="9">
    <source>
        <dbReference type="Proteomes" id="UP000248021"/>
    </source>
</evidence>
<dbReference type="PANTHER" id="PTHR43238">
    <property type="entry name" value="GDP-L-FUCOSE SYNTHASE"/>
    <property type="match status" value="1"/>
</dbReference>
<accession>A0A2V3U5Y3</accession>
<organism evidence="8 9">
    <name type="scientific">Chelatococcus asaccharovorans</name>
    <dbReference type="NCBI Taxonomy" id="28210"/>
    <lineage>
        <taxon>Bacteria</taxon>
        <taxon>Pseudomonadati</taxon>
        <taxon>Pseudomonadota</taxon>
        <taxon>Alphaproteobacteria</taxon>
        <taxon>Hyphomicrobiales</taxon>
        <taxon>Chelatococcaceae</taxon>
        <taxon>Chelatococcus</taxon>
    </lineage>
</organism>
<dbReference type="HAMAP" id="MF_00956">
    <property type="entry name" value="GDP_fucose_synth"/>
    <property type="match status" value="1"/>
</dbReference>
<dbReference type="InterPro" id="IPR036291">
    <property type="entry name" value="NAD(P)-bd_dom_sf"/>
</dbReference>
<dbReference type="AlphaFoldDB" id="A0A2V3U5Y3"/>
<dbReference type="Proteomes" id="UP000248021">
    <property type="component" value="Unassembled WGS sequence"/>
</dbReference>
<feature type="binding site" evidence="5">
    <location>
        <position position="242"/>
    </location>
    <ligand>
        <name>substrate</name>
    </ligand>
</feature>
<proteinExistence type="inferred from homology"/>
<dbReference type="Gene3D" id="3.40.50.720">
    <property type="entry name" value="NAD(P)-binding Rossmann-like Domain"/>
    <property type="match status" value="1"/>
</dbReference>